<dbReference type="Proteomes" id="UP000001095">
    <property type="component" value="Unassembled WGS sequence"/>
</dbReference>
<name>K8NZ35_9BRAD</name>
<accession>K8NZ35</accession>
<proteinExistence type="predicted"/>
<evidence type="ECO:0000313" key="2">
    <source>
        <dbReference type="Proteomes" id="UP000001095"/>
    </source>
</evidence>
<sequence>MPDSNPTSLSILKLDKLSVTRPESDSVEVQSNVRSFQDHCTKLGIPYASTSRYAVQAAVPIRTGSGIEKCTIQLGAWEKGTNAYRIECNPAKLGPVGREELDTLLLSIAGVDFREFVATGKVTRADVAVDLPDILADDVIVRSSHMRKHGIYSSQLGVPETVYIGKDNIAVYDKGTQANDGITRLRVERRLKPNCLGHDLPNIANPFEKIRVTPTSVLKPMLPDMADALLDSMRVRGIKRVIANFARQDRLRIERVVDDEANNLLPASLWDSWPSCLADAGIANPVTEHAAQDTLP</sequence>
<dbReference type="PATRIC" id="fig|883079.3.peg.3722"/>
<dbReference type="HOGENOM" id="CLU_938873_0_0_5"/>
<reference evidence="1 2" key="1">
    <citation type="submission" date="2012-04" db="EMBL/GenBank/DDBJ databases">
        <title>The Genome Sequence of Afipia clevelandensis ATCC 49720.</title>
        <authorList>
            <consortium name="The Broad Institute Genome Sequencing Platform"/>
            <person name="Earl A."/>
            <person name="Ward D."/>
            <person name="Feldgarden M."/>
            <person name="Gevers D."/>
            <person name="Huys G."/>
            <person name="Walker B."/>
            <person name="Young S.K."/>
            <person name="Zeng Q."/>
            <person name="Gargeya S."/>
            <person name="Fitzgerald M."/>
            <person name="Haas B."/>
            <person name="Abouelleil A."/>
            <person name="Alvarado L."/>
            <person name="Arachchi H.M."/>
            <person name="Berlin A."/>
            <person name="Chapman S.B."/>
            <person name="Goldberg J."/>
            <person name="Griggs A."/>
            <person name="Gujja S."/>
            <person name="Hansen M."/>
            <person name="Howarth C."/>
            <person name="Imamovic A."/>
            <person name="Larimer J."/>
            <person name="McCowen C."/>
            <person name="Montmayeur A."/>
            <person name="Murphy C."/>
            <person name="Neiman D."/>
            <person name="Pearson M."/>
            <person name="Priest M."/>
            <person name="Roberts A."/>
            <person name="Saif S."/>
            <person name="Shea T."/>
            <person name="Sisk P."/>
            <person name="Sykes S."/>
            <person name="Wortman J."/>
            <person name="Nusbaum C."/>
            <person name="Birren B."/>
        </authorList>
    </citation>
    <scope>NUCLEOTIDE SEQUENCE [LARGE SCALE GENOMIC DNA]</scope>
    <source>
        <strain evidence="1 2">ATCC 49720</strain>
    </source>
</reference>
<dbReference type="RefSeq" id="WP_002714517.1">
    <property type="nucleotide sequence ID" value="NZ_KB375281.1"/>
</dbReference>
<protein>
    <submittedName>
        <fullName evidence="1">Uncharacterized protein</fullName>
    </submittedName>
</protein>
<dbReference type="AlphaFoldDB" id="K8NZ35"/>
<dbReference type="EMBL" id="AGWY01000015">
    <property type="protein sequence ID" value="EKS32670.1"/>
    <property type="molecule type" value="Genomic_DNA"/>
</dbReference>
<organism evidence="1 2">
    <name type="scientific">Afipia clevelandensis ATCC 49720</name>
    <dbReference type="NCBI Taxonomy" id="883079"/>
    <lineage>
        <taxon>Bacteria</taxon>
        <taxon>Pseudomonadati</taxon>
        <taxon>Pseudomonadota</taxon>
        <taxon>Alphaproteobacteria</taxon>
        <taxon>Hyphomicrobiales</taxon>
        <taxon>Nitrobacteraceae</taxon>
        <taxon>Afipia</taxon>
    </lineage>
</organism>
<comment type="caution">
    <text evidence="1">The sequence shown here is derived from an EMBL/GenBank/DDBJ whole genome shotgun (WGS) entry which is preliminary data.</text>
</comment>
<keyword evidence="2" id="KW-1185">Reference proteome</keyword>
<gene>
    <name evidence="1" type="ORF">HMPREF9696_03647</name>
</gene>
<dbReference type="OrthoDB" id="8447889at2"/>
<evidence type="ECO:0000313" key="1">
    <source>
        <dbReference type="EMBL" id="EKS32670.1"/>
    </source>
</evidence>